<sequence length="72" mass="8312">MPPIRTKSSQKPANQEGKILLALDNIKNNCIKSVYTAAKLYNIFYTLYNTVLLAKENTDLYTANKKKYQKRI</sequence>
<protein>
    <submittedName>
        <fullName evidence="1">Uncharacterized protein</fullName>
    </submittedName>
</protein>
<reference evidence="1" key="2">
    <citation type="journal article" date="2023" name="IMA Fungus">
        <title>Comparative genomic study of the Penicillium genus elucidates a diverse pangenome and 15 lateral gene transfer events.</title>
        <authorList>
            <person name="Petersen C."/>
            <person name="Sorensen T."/>
            <person name="Nielsen M.R."/>
            <person name="Sondergaard T.E."/>
            <person name="Sorensen J.L."/>
            <person name="Fitzpatrick D.A."/>
            <person name="Frisvad J.C."/>
            <person name="Nielsen K.L."/>
        </authorList>
    </citation>
    <scope>NUCLEOTIDE SEQUENCE</scope>
    <source>
        <strain evidence="1">IBT 23319</strain>
    </source>
</reference>
<keyword evidence="2" id="KW-1185">Reference proteome</keyword>
<evidence type="ECO:0000313" key="2">
    <source>
        <dbReference type="Proteomes" id="UP001147733"/>
    </source>
</evidence>
<evidence type="ECO:0000313" key="1">
    <source>
        <dbReference type="EMBL" id="KAJ5240732.1"/>
    </source>
</evidence>
<dbReference type="GeneID" id="81380410"/>
<name>A0A9W9PD63_PENCI</name>
<dbReference type="RefSeq" id="XP_056503737.1">
    <property type="nucleotide sequence ID" value="XM_056641243.1"/>
</dbReference>
<dbReference type="OrthoDB" id="4207519at2759"/>
<dbReference type="AlphaFoldDB" id="A0A9W9PD63"/>
<organism evidence="1 2">
    <name type="scientific">Penicillium citrinum</name>
    <dbReference type="NCBI Taxonomy" id="5077"/>
    <lineage>
        <taxon>Eukaryota</taxon>
        <taxon>Fungi</taxon>
        <taxon>Dikarya</taxon>
        <taxon>Ascomycota</taxon>
        <taxon>Pezizomycotina</taxon>
        <taxon>Eurotiomycetes</taxon>
        <taxon>Eurotiomycetidae</taxon>
        <taxon>Eurotiales</taxon>
        <taxon>Aspergillaceae</taxon>
        <taxon>Penicillium</taxon>
    </lineage>
</organism>
<dbReference type="Proteomes" id="UP001147733">
    <property type="component" value="Unassembled WGS sequence"/>
</dbReference>
<dbReference type="EMBL" id="JAPQKT010000002">
    <property type="protein sequence ID" value="KAJ5240732.1"/>
    <property type="molecule type" value="Genomic_DNA"/>
</dbReference>
<gene>
    <name evidence="1" type="ORF">N7469_002323</name>
</gene>
<reference evidence="1" key="1">
    <citation type="submission" date="2022-11" db="EMBL/GenBank/DDBJ databases">
        <authorList>
            <person name="Petersen C."/>
        </authorList>
    </citation>
    <scope>NUCLEOTIDE SEQUENCE</scope>
    <source>
        <strain evidence="1">IBT 23319</strain>
    </source>
</reference>
<proteinExistence type="predicted"/>
<comment type="caution">
    <text evidence="1">The sequence shown here is derived from an EMBL/GenBank/DDBJ whole genome shotgun (WGS) entry which is preliminary data.</text>
</comment>
<accession>A0A9W9PD63</accession>